<keyword evidence="1" id="KW-0472">Membrane</keyword>
<dbReference type="EMBL" id="AOIM01000035">
    <property type="protein sequence ID" value="ELY90284.1"/>
    <property type="molecule type" value="Genomic_DNA"/>
</dbReference>
<organism evidence="2 3">
    <name type="scientific">Natrialba hulunbeirensis JCM 10989</name>
    <dbReference type="NCBI Taxonomy" id="1227493"/>
    <lineage>
        <taxon>Archaea</taxon>
        <taxon>Methanobacteriati</taxon>
        <taxon>Methanobacteriota</taxon>
        <taxon>Stenosarchaea group</taxon>
        <taxon>Halobacteria</taxon>
        <taxon>Halobacteriales</taxon>
        <taxon>Natrialbaceae</taxon>
        <taxon>Natrialba</taxon>
    </lineage>
</organism>
<evidence type="ECO:0000313" key="2">
    <source>
        <dbReference type="EMBL" id="ELY90284.1"/>
    </source>
</evidence>
<evidence type="ECO:0000256" key="1">
    <source>
        <dbReference type="SAM" id="Phobius"/>
    </source>
</evidence>
<dbReference type="OrthoDB" id="198683at2157"/>
<evidence type="ECO:0000313" key="3">
    <source>
        <dbReference type="Proteomes" id="UP000011519"/>
    </source>
</evidence>
<comment type="caution">
    <text evidence="2">The sequence shown here is derived from an EMBL/GenBank/DDBJ whole genome shotgun (WGS) entry which is preliminary data.</text>
</comment>
<protein>
    <submittedName>
        <fullName evidence="2">Uncharacterized protein</fullName>
    </submittedName>
</protein>
<dbReference type="RefSeq" id="WP_006653631.1">
    <property type="nucleotide sequence ID" value="NZ_AOIM01000035.1"/>
</dbReference>
<dbReference type="Proteomes" id="UP000011519">
    <property type="component" value="Unassembled WGS sequence"/>
</dbReference>
<sequence length="191" mass="20901">MAGHPQLLPELVGTAVAVGYCLWVYGIIAGYLPVWSTFLLGIAAIPIVLWRADCRGISESTVYALTRGVVVTLPALILLLLLSGFGRLLRSSFRVFRAEPLARMHSEGQVDPYLSMTSVADVTIPYSLLFGEYFTGESTVAEEAFAFVVFDPYLLLIAMETTVLFVLGCGISGLWYGWRRRPVSEPESATS</sequence>
<proteinExistence type="predicted"/>
<name>L9ZVB1_9EURY</name>
<feature type="transmembrane region" description="Helical" evidence="1">
    <location>
        <begin position="7"/>
        <end position="28"/>
    </location>
</feature>
<feature type="transmembrane region" description="Helical" evidence="1">
    <location>
        <begin position="34"/>
        <end position="52"/>
    </location>
</feature>
<accession>L9ZVB1</accession>
<keyword evidence="3" id="KW-1185">Reference proteome</keyword>
<feature type="transmembrane region" description="Helical" evidence="1">
    <location>
        <begin position="64"/>
        <end position="85"/>
    </location>
</feature>
<dbReference type="AlphaFoldDB" id="L9ZVB1"/>
<reference evidence="2 3" key="1">
    <citation type="journal article" date="2014" name="PLoS Genet.">
        <title>Phylogenetically driven sequencing of extremely halophilic archaea reveals strategies for static and dynamic osmo-response.</title>
        <authorList>
            <person name="Becker E.A."/>
            <person name="Seitzer P.M."/>
            <person name="Tritt A."/>
            <person name="Larsen D."/>
            <person name="Krusor M."/>
            <person name="Yao A.I."/>
            <person name="Wu D."/>
            <person name="Madern D."/>
            <person name="Eisen J.A."/>
            <person name="Darling A.E."/>
            <person name="Facciotti M.T."/>
        </authorList>
    </citation>
    <scope>NUCLEOTIDE SEQUENCE [LARGE SCALE GENOMIC DNA]</scope>
    <source>
        <strain evidence="2 3">JCM 10989</strain>
    </source>
</reference>
<feature type="transmembrane region" description="Helical" evidence="1">
    <location>
        <begin position="153"/>
        <end position="178"/>
    </location>
</feature>
<gene>
    <name evidence="2" type="ORF">C483_12268</name>
</gene>
<keyword evidence="1" id="KW-0812">Transmembrane</keyword>
<dbReference type="PATRIC" id="fig|1227493.4.peg.2455"/>
<keyword evidence="1" id="KW-1133">Transmembrane helix</keyword>